<keyword evidence="3" id="KW-0436">Ligase</keyword>
<dbReference type="Pfam" id="PF00550">
    <property type="entry name" value="PP-binding"/>
    <property type="match status" value="1"/>
</dbReference>
<feature type="non-terminal residue" evidence="5">
    <location>
        <position position="1"/>
    </location>
</feature>
<dbReference type="AlphaFoldDB" id="A0A6A5YE54"/>
<keyword evidence="1" id="KW-0596">Phosphopantetheine</keyword>
<evidence type="ECO:0000256" key="3">
    <source>
        <dbReference type="ARBA" id="ARBA00022598"/>
    </source>
</evidence>
<feature type="non-terminal residue" evidence="5">
    <location>
        <position position="111"/>
    </location>
</feature>
<accession>A0A6A5YE54</accession>
<evidence type="ECO:0000313" key="5">
    <source>
        <dbReference type="EMBL" id="KAF2089766.1"/>
    </source>
</evidence>
<dbReference type="InterPro" id="IPR036736">
    <property type="entry name" value="ACP-like_sf"/>
</dbReference>
<dbReference type="GO" id="GO:0043041">
    <property type="term" value="P:amino acid activation for nonribosomal peptide biosynthetic process"/>
    <property type="evidence" value="ECO:0007669"/>
    <property type="project" value="TreeGrafter"/>
</dbReference>
<keyword evidence="6" id="KW-1185">Reference proteome</keyword>
<proteinExistence type="predicted"/>
<dbReference type="InterPro" id="IPR009081">
    <property type="entry name" value="PP-bd_ACP"/>
</dbReference>
<dbReference type="PANTHER" id="PTHR45527:SF1">
    <property type="entry name" value="FATTY ACID SYNTHASE"/>
    <property type="match status" value="1"/>
</dbReference>
<dbReference type="Gene3D" id="1.10.1200.10">
    <property type="entry name" value="ACP-like"/>
    <property type="match status" value="1"/>
</dbReference>
<sequence length="111" mass="11883">DSFLRLGGDSLDAMKLVAAARREGIQLTVKDIFDNPTMSEMAQVAKLIAAPTESFQKIPPFSIIQANATEVVDSVAAACQIDPGLVEDVYPCTPLQEGLMALSNMEHGAYI</sequence>
<dbReference type="GO" id="GO:0031177">
    <property type="term" value="F:phosphopantetheine binding"/>
    <property type="evidence" value="ECO:0007669"/>
    <property type="project" value="TreeGrafter"/>
</dbReference>
<evidence type="ECO:0000259" key="4">
    <source>
        <dbReference type="PROSITE" id="PS50075"/>
    </source>
</evidence>
<dbReference type="EMBL" id="ML978714">
    <property type="protein sequence ID" value="KAF2089766.1"/>
    <property type="molecule type" value="Genomic_DNA"/>
</dbReference>
<name>A0A6A5YE54_9PEZI</name>
<evidence type="ECO:0000256" key="2">
    <source>
        <dbReference type="ARBA" id="ARBA00022553"/>
    </source>
</evidence>
<dbReference type="Proteomes" id="UP000799776">
    <property type="component" value="Unassembled WGS sequence"/>
</dbReference>
<dbReference type="PANTHER" id="PTHR45527">
    <property type="entry name" value="NONRIBOSOMAL PEPTIDE SYNTHETASE"/>
    <property type="match status" value="1"/>
</dbReference>
<protein>
    <recommendedName>
        <fullName evidence="4">Carrier domain-containing protein</fullName>
    </recommendedName>
</protein>
<reference evidence="5" key="1">
    <citation type="journal article" date="2020" name="Stud. Mycol.">
        <title>101 Dothideomycetes genomes: a test case for predicting lifestyles and emergence of pathogens.</title>
        <authorList>
            <person name="Haridas S."/>
            <person name="Albert R."/>
            <person name="Binder M."/>
            <person name="Bloem J."/>
            <person name="Labutti K."/>
            <person name="Salamov A."/>
            <person name="Andreopoulos B."/>
            <person name="Baker S."/>
            <person name="Barry K."/>
            <person name="Bills G."/>
            <person name="Bluhm B."/>
            <person name="Cannon C."/>
            <person name="Castanera R."/>
            <person name="Culley D."/>
            <person name="Daum C."/>
            <person name="Ezra D."/>
            <person name="Gonzalez J."/>
            <person name="Henrissat B."/>
            <person name="Kuo A."/>
            <person name="Liang C."/>
            <person name="Lipzen A."/>
            <person name="Lutzoni F."/>
            <person name="Magnuson J."/>
            <person name="Mondo S."/>
            <person name="Nolan M."/>
            <person name="Ohm R."/>
            <person name="Pangilinan J."/>
            <person name="Park H.-J."/>
            <person name="Ramirez L."/>
            <person name="Alfaro M."/>
            <person name="Sun H."/>
            <person name="Tritt A."/>
            <person name="Yoshinaga Y."/>
            <person name="Zwiers L.-H."/>
            <person name="Turgeon B."/>
            <person name="Goodwin S."/>
            <person name="Spatafora J."/>
            <person name="Crous P."/>
            <person name="Grigoriev I."/>
        </authorList>
    </citation>
    <scope>NUCLEOTIDE SEQUENCE</scope>
    <source>
        <strain evidence="5">CBS 121410</strain>
    </source>
</reference>
<dbReference type="PROSITE" id="PS00012">
    <property type="entry name" value="PHOSPHOPANTETHEINE"/>
    <property type="match status" value="1"/>
</dbReference>
<dbReference type="SUPFAM" id="SSF47336">
    <property type="entry name" value="ACP-like"/>
    <property type="match status" value="1"/>
</dbReference>
<evidence type="ECO:0000313" key="6">
    <source>
        <dbReference type="Proteomes" id="UP000799776"/>
    </source>
</evidence>
<dbReference type="OrthoDB" id="416786at2759"/>
<dbReference type="GO" id="GO:0005737">
    <property type="term" value="C:cytoplasm"/>
    <property type="evidence" value="ECO:0007669"/>
    <property type="project" value="TreeGrafter"/>
</dbReference>
<gene>
    <name evidence="5" type="ORF">K490DRAFT_15654</name>
</gene>
<organism evidence="5 6">
    <name type="scientific">Saccharata proteae CBS 121410</name>
    <dbReference type="NCBI Taxonomy" id="1314787"/>
    <lineage>
        <taxon>Eukaryota</taxon>
        <taxon>Fungi</taxon>
        <taxon>Dikarya</taxon>
        <taxon>Ascomycota</taxon>
        <taxon>Pezizomycotina</taxon>
        <taxon>Dothideomycetes</taxon>
        <taxon>Dothideomycetes incertae sedis</taxon>
        <taxon>Botryosphaeriales</taxon>
        <taxon>Saccharataceae</taxon>
        <taxon>Saccharata</taxon>
    </lineage>
</organism>
<feature type="domain" description="Carrier" evidence="4">
    <location>
        <begin position="1"/>
        <end position="49"/>
    </location>
</feature>
<dbReference type="InterPro" id="IPR006162">
    <property type="entry name" value="Ppantetheine_attach_site"/>
</dbReference>
<dbReference type="GO" id="GO:0044550">
    <property type="term" value="P:secondary metabolite biosynthetic process"/>
    <property type="evidence" value="ECO:0007669"/>
    <property type="project" value="TreeGrafter"/>
</dbReference>
<keyword evidence="2" id="KW-0597">Phosphoprotein</keyword>
<dbReference type="PROSITE" id="PS50075">
    <property type="entry name" value="CARRIER"/>
    <property type="match status" value="1"/>
</dbReference>
<evidence type="ECO:0000256" key="1">
    <source>
        <dbReference type="ARBA" id="ARBA00022450"/>
    </source>
</evidence>
<dbReference type="GO" id="GO:0016874">
    <property type="term" value="F:ligase activity"/>
    <property type="evidence" value="ECO:0007669"/>
    <property type="project" value="UniProtKB-KW"/>
</dbReference>